<evidence type="ECO:0000313" key="2">
    <source>
        <dbReference type="EMBL" id="KUZ81018.1"/>
    </source>
</evidence>
<feature type="signal peptide" evidence="1">
    <location>
        <begin position="1"/>
        <end position="20"/>
    </location>
</feature>
<protein>
    <recommendedName>
        <fullName evidence="4">Lipoprotein</fullName>
    </recommendedName>
</protein>
<accession>A0A102K8D8</accession>
<dbReference type="EMBL" id="LOTN01000075">
    <property type="protein sequence ID" value="KUZ81018.1"/>
    <property type="molecule type" value="Genomic_DNA"/>
</dbReference>
<keyword evidence="1" id="KW-0732">Signal</keyword>
<name>A0A102K8D8_9BURK</name>
<evidence type="ECO:0000313" key="3">
    <source>
        <dbReference type="Proteomes" id="UP000065521"/>
    </source>
</evidence>
<organism evidence="2 3">
    <name type="scientific">Burkholderia ubonensis</name>
    <dbReference type="NCBI Taxonomy" id="101571"/>
    <lineage>
        <taxon>Bacteria</taxon>
        <taxon>Pseudomonadati</taxon>
        <taxon>Pseudomonadota</taxon>
        <taxon>Betaproteobacteria</taxon>
        <taxon>Burkholderiales</taxon>
        <taxon>Burkholderiaceae</taxon>
        <taxon>Burkholderia</taxon>
        <taxon>Burkholderia cepacia complex</taxon>
    </lineage>
</organism>
<evidence type="ECO:0008006" key="4">
    <source>
        <dbReference type="Google" id="ProtNLM"/>
    </source>
</evidence>
<sequence length="250" mass="27623">MKRSTLLLIAFALCSSKAYACKVLELDNMQLPLNAVEVGNSDRLSVVRHFLTAREWTREGASATIDAAAFAWERNPKELAKLRGEAMKSFLVRLGTNPQDVWVQERIIQGKDGKPDPDDMHQVGVEFVPKCPPEGCQSLCNTPGLQGVVSYAVTAATPGPLPDGNRFTCADKREPATARTVTTERWTARTEDKALFLGSSSKPLAHVCYRITTSAARYVGMTDERGQTERMQLLGPEYTRIEVKVDATQY</sequence>
<comment type="caution">
    <text evidence="2">The sequence shown here is derived from an EMBL/GenBank/DDBJ whole genome shotgun (WGS) entry which is preliminary data.</text>
</comment>
<reference evidence="2 3" key="1">
    <citation type="submission" date="2015-11" db="EMBL/GenBank/DDBJ databases">
        <title>Expanding the genomic diversity of Burkholderia species for the development of highly accurate diagnostics.</title>
        <authorList>
            <person name="Sahl J."/>
            <person name="Keim P."/>
            <person name="Wagner D."/>
        </authorList>
    </citation>
    <scope>NUCLEOTIDE SEQUENCE [LARGE SCALE GENOMIC DNA]</scope>
    <source>
        <strain evidence="2 3">RF32-BP4</strain>
    </source>
</reference>
<dbReference type="RefSeq" id="WP_059681559.1">
    <property type="nucleotide sequence ID" value="NZ_LOTK01000042.1"/>
</dbReference>
<dbReference type="Proteomes" id="UP000065521">
    <property type="component" value="Unassembled WGS sequence"/>
</dbReference>
<dbReference type="AlphaFoldDB" id="A0A102K8D8"/>
<feature type="chain" id="PRO_5007112686" description="Lipoprotein" evidence="1">
    <location>
        <begin position="21"/>
        <end position="250"/>
    </location>
</feature>
<gene>
    <name evidence="2" type="ORF">WI38_33130</name>
</gene>
<proteinExistence type="predicted"/>
<evidence type="ECO:0000256" key="1">
    <source>
        <dbReference type="SAM" id="SignalP"/>
    </source>
</evidence>